<evidence type="ECO:0000313" key="2">
    <source>
        <dbReference type="EMBL" id="MBB3678242.1"/>
    </source>
</evidence>
<gene>
    <name evidence="2" type="ORF">FHX36_003977</name>
</gene>
<accession>A0A839YA67</accession>
<dbReference type="Proteomes" id="UP000580718">
    <property type="component" value="Unassembled WGS sequence"/>
</dbReference>
<comment type="caution">
    <text evidence="2">The sequence shown here is derived from an EMBL/GenBank/DDBJ whole genome shotgun (WGS) entry which is preliminary data.</text>
</comment>
<evidence type="ECO:0000313" key="3">
    <source>
        <dbReference type="Proteomes" id="UP000580718"/>
    </source>
</evidence>
<dbReference type="RefSeq" id="WP_146251493.1">
    <property type="nucleotide sequence ID" value="NZ_JACIBU010000001.1"/>
</dbReference>
<feature type="compositionally biased region" description="Low complexity" evidence="1">
    <location>
        <begin position="1"/>
        <end position="13"/>
    </location>
</feature>
<evidence type="ECO:0000256" key="1">
    <source>
        <dbReference type="SAM" id="MobiDB-lite"/>
    </source>
</evidence>
<name>A0A839YA67_9ACTN</name>
<protein>
    <submittedName>
        <fullName evidence="2">Uncharacterized protein</fullName>
    </submittedName>
</protein>
<organism evidence="2 3">
    <name type="scientific">Modestobacter versicolor</name>
    <dbReference type="NCBI Taxonomy" id="429133"/>
    <lineage>
        <taxon>Bacteria</taxon>
        <taxon>Bacillati</taxon>
        <taxon>Actinomycetota</taxon>
        <taxon>Actinomycetes</taxon>
        <taxon>Geodermatophilales</taxon>
        <taxon>Geodermatophilaceae</taxon>
        <taxon>Modestobacter</taxon>
    </lineage>
</organism>
<proteinExistence type="predicted"/>
<dbReference type="OrthoDB" id="9903299at2"/>
<dbReference type="EMBL" id="JACIBU010000001">
    <property type="protein sequence ID" value="MBB3678242.1"/>
    <property type="molecule type" value="Genomic_DNA"/>
</dbReference>
<reference evidence="2 3" key="1">
    <citation type="submission" date="2020-08" db="EMBL/GenBank/DDBJ databases">
        <title>Sequencing the genomes of 1000 actinobacteria strains.</title>
        <authorList>
            <person name="Klenk H.-P."/>
        </authorList>
    </citation>
    <scope>NUCLEOTIDE SEQUENCE [LARGE SCALE GENOMIC DNA]</scope>
    <source>
        <strain evidence="2 3">DSM 16678</strain>
    </source>
</reference>
<feature type="region of interest" description="Disordered" evidence="1">
    <location>
        <begin position="1"/>
        <end position="34"/>
    </location>
</feature>
<sequence>MASGAAASDAASAVETGLPGDEALSPPPPDRAAPGLLAQLDGLPVGALSGTVDLEVSGLTAFAEPAQGRCTQTADGRGFELVLSDGSQLAVTFGPEGGASRLTAPGIEIEQTLRDVDLQVGGGFRFTADLLTGGTTEPSGTLSLTGVCA</sequence>
<dbReference type="AlphaFoldDB" id="A0A839YA67"/>